<evidence type="ECO:0000256" key="1">
    <source>
        <dbReference type="SAM" id="MobiDB-lite"/>
    </source>
</evidence>
<dbReference type="GeneID" id="70215465"/>
<proteinExistence type="predicted"/>
<dbReference type="Proteomes" id="UP000720189">
    <property type="component" value="Unassembled WGS sequence"/>
</dbReference>
<organism evidence="2 3">
    <name type="scientific">Fusarium redolens</name>
    <dbReference type="NCBI Taxonomy" id="48865"/>
    <lineage>
        <taxon>Eukaryota</taxon>
        <taxon>Fungi</taxon>
        <taxon>Dikarya</taxon>
        <taxon>Ascomycota</taxon>
        <taxon>Pezizomycotina</taxon>
        <taxon>Sordariomycetes</taxon>
        <taxon>Hypocreomycetidae</taxon>
        <taxon>Hypocreales</taxon>
        <taxon>Nectriaceae</taxon>
        <taxon>Fusarium</taxon>
        <taxon>Fusarium redolens species complex</taxon>
    </lineage>
</organism>
<dbReference type="EMBL" id="JAGMUX010000004">
    <property type="protein sequence ID" value="KAH7261314.1"/>
    <property type="molecule type" value="Genomic_DNA"/>
</dbReference>
<dbReference type="OrthoDB" id="10643018at2759"/>
<accession>A0A9P9KNT1</accession>
<comment type="caution">
    <text evidence="2">The sequence shown here is derived from an EMBL/GenBank/DDBJ whole genome shotgun (WGS) entry which is preliminary data.</text>
</comment>
<gene>
    <name evidence="2" type="ORF">BKA55DRAFT_282639</name>
</gene>
<feature type="region of interest" description="Disordered" evidence="1">
    <location>
        <begin position="159"/>
        <end position="179"/>
    </location>
</feature>
<evidence type="ECO:0000313" key="2">
    <source>
        <dbReference type="EMBL" id="KAH7261314.1"/>
    </source>
</evidence>
<name>A0A9P9KNT1_FUSRE</name>
<reference evidence="2" key="1">
    <citation type="journal article" date="2021" name="Nat. Commun.">
        <title>Genetic determinants of endophytism in the Arabidopsis root mycobiome.</title>
        <authorList>
            <person name="Mesny F."/>
            <person name="Miyauchi S."/>
            <person name="Thiergart T."/>
            <person name="Pickel B."/>
            <person name="Atanasova L."/>
            <person name="Karlsson M."/>
            <person name="Huettel B."/>
            <person name="Barry K.W."/>
            <person name="Haridas S."/>
            <person name="Chen C."/>
            <person name="Bauer D."/>
            <person name="Andreopoulos W."/>
            <person name="Pangilinan J."/>
            <person name="LaButti K."/>
            <person name="Riley R."/>
            <person name="Lipzen A."/>
            <person name="Clum A."/>
            <person name="Drula E."/>
            <person name="Henrissat B."/>
            <person name="Kohler A."/>
            <person name="Grigoriev I.V."/>
            <person name="Martin F.M."/>
            <person name="Hacquard S."/>
        </authorList>
    </citation>
    <scope>NUCLEOTIDE SEQUENCE</scope>
    <source>
        <strain evidence="2">MPI-CAGE-AT-0023</strain>
    </source>
</reference>
<evidence type="ECO:0000313" key="3">
    <source>
        <dbReference type="Proteomes" id="UP000720189"/>
    </source>
</evidence>
<feature type="region of interest" description="Disordered" evidence="1">
    <location>
        <begin position="88"/>
        <end position="108"/>
    </location>
</feature>
<protein>
    <submittedName>
        <fullName evidence="2">Uncharacterized protein</fullName>
    </submittedName>
</protein>
<feature type="compositionally biased region" description="Basic and acidic residues" evidence="1">
    <location>
        <begin position="91"/>
        <end position="103"/>
    </location>
</feature>
<sequence>MMQMGIDRCISFPQQLDGNRSTCADSLCCYVAEQTRGPLACVDVGQATDRARVLYFSVSESTAGISCCSASSVPGSLHPVVTPVVVTSGAGRDETKGSERASEPEGQGQLDEMPFWWSILTSILYFSVEDRISTSFFVQTTRFPAHHLTLMQKCRCRESPRCNPRRKPRNPSGGRVAHSSLQVSVKSIPKFKGIDRIQVETIKVDIPWNGK</sequence>
<dbReference type="RefSeq" id="XP_046053191.1">
    <property type="nucleotide sequence ID" value="XM_046185511.1"/>
</dbReference>
<dbReference type="AlphaFoldDB" id="A0A9P9KNT1"/>
<keyword evidence="3" id="KW-1185">Reference proteome</keyword>